<dbReference type="SUPFAM" id="SSF47413">
    <property type="entry name" value="lambda repressor-like DNA-binding domains"/>
    <property type="match status" value="1"/>
</dbReference>
<reference evidence="2 3" key="1">
    <citation type="submission" date="2011-11" db="EMBL/GenBank/DDBJ databases">
        <title>The Noncontiguous Finished genome of Jonquetella anthropi DSM 22815.</title>
        <authorList>
            <consortium name="US DOE Joint Genome Institute (JGI-PGF)"/>
            <person name="Lucas S."/>
            <person name="Copeland A."/>
            <person name="Lapidus A."/>
            <person name="Glavina del Rio T."/>
            <person name="Dalin E."/>
            <person name="Tice H."/>
            <person name="Bruce D."/>
            <person name="Goodwin L."/>
            <person name="Pitluck S."/>
            <person name="Peters L."/>
            <person name="Mikhailova N."/>
            <person name="Held B."/>
            <person name="Kyrpides N."/>
            <person name="Mavromatis K."/>
            <person name="Ivanova N."/>
            <person name="Markowitz V."/>
            <person name="Cheng J.-F."/>
            <person name="Hugenholtz P."/>
            <person name="Woyke T."/>
            <person name="Wu D."/>
            <person name="Gronow S."/>
            <person name="Wellnitz S."/>
            <person name="Brambilla E."/>
            <person name="Klenk H.-P."/>
            <person name="Eisen J.A."/>
        </authorList>
    </citation>
    <scope>NUCLEOTIDE SEQUENCE [LARGE SCALE GENOMIC DNA]</scope>
    <source>
        <strain evidence="2 3">DSM 22815</strain>
    </source>
</reference>
<accession>H0UMC3</accession>
<dbReference type="InterPro" id="IPR010982">
    <property type="entry name" value="Lambda_DNA-bd_dom_sf"/>
</dbReference>
<dbReference type="Proteomes" id="UP000003806">
    <property type="component" value="Chromosome"/>
</dbReference>
<proteinExistence type="predicted"/>
<organism evidence="2 3">
    <name type="scientific">Jonquetella anthropi DSM 22815</name>
    <dbReference type="NCBI Taxonomy" id="885272"/>
    <lineage>
        <taxon>Bacteria</taxon>
        <taxon>Thermotogati</taxon>
        <taxon>Synergistota</taxon>
        <taxon>Synergistia</taxon>
        <taxon>Synergistales</taxon>
        <taxon>Dethiosulfovibrionaceae</taxon>
        <taxon>Jonquetella</taxon>
    </lineage>
</organism>
<dbReference type="PROSITE" id="PS50943">
    <property type="entry name" value="HTH_CROC1"/>
    <property type="match status" value="1"/>
</dbReference>
<evidence type="ECO:0000259" key="1">
    <source>
        <dbReference type="PROSITE" id="PS50943"/>
    </source>
</evidence>
<evidence type="ECO:0000313" key="3">
    <source>
        <dbReference type="Proteomes" id="UP000003806"/>
    </source>
</evidence>
<dbReference type="SMART" id="SM00530">
    <property type="entry name" value="HTH_XRE"/>
    <property type="match status" value="1"/>
</dbReference>
<dbReference type="Gene3D" id="1.10.260.40">
    <property type="entry name" value="lambda repressor-like DNA-binding domains"/>
    <property type="match status" value="1"/>
</dbReference>
<protein>
    <submittedName>
        <fullName evidence="2">Putative transcriptional regulator</fullName>
    </submittedName>
</protein>
<dbReference type="EMBL" id="CM001376">
    <property type="protein sequence ID" value="EHM12596.1"/>
    <property type="molecule type" value="Genomic_DNA"/>
</dbReference>
<dbReference type="eggNOG" id="COG1476">
    <property type="taxonomic scope" value="Bacteria"/>
</dbReference>
<dbReference type="HOGENOM" id="CLU_066192_58_3_0"/>
<dbReference type="RefSeq" id="WP_008522391.1">
    <property type="nucleotide sequence ID" value="NZ_CM001376.1"/>
</dbReference>
<keyword evidence="3" id="KW-1185">Reference proteome</keyword>
<feature type="domain" description="HTH cro/C1-type" evidence="1">
    <location>
        <begin position="7"/>
        <end position="61"/>
    </location>
</feature>
<sequence>MTFSEFVIFVRKNLDLSQEQLASAINVSYSTINRWENCHVTPSNLAVKSFFDFCENNFIDIPDGLL</sequence>
<evidence type="ECO:0000313" key="2">
    <source>
        <dbReference type="EMBL" id="EHM12596.1"/>
    </source>
</evidence>
<dbReference type="AlphaFoldDB" id="H0UMC3"/>
<dbReference type="InterPro" id="IPR001387">
    <property type="entry name" value="Cro/C1-type_HTH"/>
</dbReference>
<dbReference type="CDD" id="cd00093">
    <property type="entry name" value="HTH_XRE"/>
    <property type="match status" value="1"/>
</dbReference>
<gene>
    <name evidence="2" type="ORF">JonanDRAFT_0169</name>
</gene>
<name>H0UMC3_9BACT</name>
<dbReference type="Pfam" id="PF01381">
    <property type="entry name" value="HTH_3"/>
    <property type="match status" value="1"/>
</dbReference>
<dbReference type="STRING" id="885272.JonanDRAFT_0169"/>
<dbReference type="GO" id="GO:0003677">
    <property type="term" value="F:DNA binding"/>
    <property type="evidence" value="ECO:0007669"/>
    <property type="project" value="InterPro"/>
</dbReference>